<dbReference type="NCBIfam" id="TIGR00369">
    <property type="entry name" value="unchar_dom_1"/>
    <property type="match status" value="1"/>
</dbReference>
<gene>
    <name evidence="3" type="ORF">DSLASN_18560</name>
</gene>
<name>A0ABN6F2H5_9BACT</name>
<protein>
    <recommendedName>
        <fullName evidence="2">Thioesterase domain-containing protein</fullName>
    </recommendedName>
</protein>
<dbReference type="SUPFAM" id="SSF54637">
    <property type="entry name" value="Thioesterase/thiol ester dehydrase-isomerase"/>
    <property type="match status" value="1"/>
</dbReference>
<dbReference type="Gene3D" id="3.10.129.10">
    <property type="entry name" value="Hotdog Thioesterase"/>
    <property type="match status" value="1"/>
</dbReference>
<organism evidence="3 4">
    <name type="scientific">Desulfoluna limicola</name>
    <dbReference type="NCBI Taxonomy" id="2810562"/>
    <lineage>
        <taxon>Bacteria</taxon>
        <taxon>Pseudomonadati</taxon>
        <taxon>Thermodesulfobacteriota</taxon>
        <taxon>Desulfobacteria</taxon>
        <taxon>Desulfobacterales</taxon>
        <taxon>Desulfolunaceae</taxon>
        <taxon>Desulfoluna</taxon>
    </lineage>
</organism>
<keyword evidence="1" id="KW-0378">Hydrolase</keyword>
<evidence type="ECO:0000313" key="4">
    <source>
        <dbReference type="Proteomes" id="UP001320148"/>
    </source>
</evidence>
<dbReference type="EMBL" id="AP024488">
    <property type="protein sequence ID" value="BCS96224.1"/>
    <property type="molecule type" value="Genomic_DNA"/>
</dbReference>
<dbReference type="RefSeq" id="WP_236892562.1">
    <property type="nucleotide sequence ID" value="NZ_AP024488.1"/>
</dbReference>
<dbReference type="Proteomes" id="UP001320148">
    <property type="component" value="Chromosome"/>
</dbReference>
<dbReference type="InterPro" id="IPR006683">
    <property type="entry name" value="Thioestr_dom"/>
</dbReference>
<reference evidence="3 4" key="1">
    <citation type="submission" date="2021-02" db="EMBL/GenBank/DDBJ databases">
        <title>Complete genome of Desulfoluna sp. strain ASN36.</title>
        <authorList>
            <person name="Takahashi A."/>
            <person name="Kojima H."/>
            <person name="Fukui M."/>
        </authorList>
    </citation>
    <scope>NUCLEOTIDE SEQUENCE [LARGE SCALE GENOMIC DNA]</scope>
    <source>
        <strain evidence="3 4">ASN36</strain>
    </source>
</reference>
<evidence type="ECO:0000256" key="1">
    <source>
        <dbReference type="ARBA" id="ARBA00022801"/>
    </source>
</evidence>
<dbReference type="CDD" id="cd03443">
    <property type="entry name" value="PaaI_thioesterase"/>
    <property type="match status" value="1"/>
</dbReference>
<proteinExistence type="predicted"/>
<dbReference type="Pfam" id="PF03061">
    <property type="entry name" value="4HBT"/>
    <property type="match status" value="1"/>
</dbReference>
<evidence type="ECO:0000259" key="2">
    <source>
        <dbReference type="Pfam" id="PF03061"/>
    </source>
</evidence>
<evidence type="ECO:0000313" key="3">
    <source>
        <dbReference type="EMBL" id="BCS96224.1"/>
    </source>
</evidence>
<accession>A0ABN6F2H5</accession>
<feature type="domain" description="Thioesterase" evidence="2">
    <location>
        <begin position="57"/>
        <end position="144"/>
    </location>
</feature>
<dbReference type="InterPro" id="IPR029069">
    <property type="entry name" value="HotDog_dom_sf"/>
</dbReference>
<dbReference type="NCBIfam" id="NF008675">
    <property type="entry name" value="PRK11688.1"/>
    <property type="match status" value="1"/>
</dbReference>
<dbReference type="InterPro" id="IPR003736">
    <property type="entry name" value="PAAI_dom"/>
</dbReference>
<keyword evidence="4" id="KW-1185">Reference proteome</keyword>
<sequence>MADINYDELFEVLAEFYEHMMPFNKLIGIKMETLTLETAVVKIAMKDELVGNSHKHILHGGVIAAALDFTGGVIAQLSVIKKMKHATPEELTKRLTRMGTIDMRVDYIRPGKGEYFTVTGELLRLGNKVAVVRSVFHNDDESLIAAGTGTYLVG</sequence>